<comment type="catalytic activity">
    <reaction evidence="3">
        <text>a long-chain fatty acyl-CoA + H2O = a long-chain fatty acid + CoA + H(+)</text>
        <dbReference type="Rhea" id="RHEA:67680"/>
        <dbReference type="ChEBI" id="CHEBI:15377"/>
        <dbReference type="ChEBI" id="CHEBI:15378"/>
        <dbReference type="ChEBI" id="CHEBI:57287"/>
        <dbReference type="ChEBI" id="CHEBI:57560"/>
        <dbReference type="ChEBI" id="CHEBI:83139"/>
    </reaction>
</comment>
<evidence type="ECO:0000256" key="1">
    <source>
        <dbReference type="ARBA" id="ARBA00022801"/>
    </source>
</evidence>
<dbReference type="EC" id="3.1.2.20" evidence="5"/>
<comment type="catalytic activity">
    <reaction evidence="7">
        <text>a medium-chain fatty acyl-CoA + H2O = a medium-chain fatty acid + CoA + H(+)</text>
        <dbReference type="Rhea" id="RHEA:68184"/>
        <dbReference type="ChEBI" id="CHEBI:15377"/>
        <dbReference type="ChEBI" id="CHEBI:15378"/>
        <dbReference type="ChEBI" id="CHEBI:57287"/>
        <dbReference type="ChEBI" id="CHEBI:59558"/>
        <dbReference type="ChEBI" id="CHEBI:90546"/>
    </reaction>
</comment>
<dbReference type="InterPro" id="IPR029069">
    <property type="entry name" value="HotDog_dom_sf"/>
</dbReference>
<evidence type="ECO:0000256" key="2">
    <source>
        <dbReference type="ARBA" id="ARBA00035880"/>
    </source>
</evidence>
<protein>
    <recommendedName>
        <fullName evidence="6">Medium/long-chain acyl-CoA thioesterase YigI</fullName>
        <ecNumber evidence="5">3.1.2.20</ecNumber>
    </recommendedName>
</protein>
<evidence type="ECO:0000313" key="9">
    <source>
        <dbReference type="EMBL" id="MCG2419223.1"/>
    </source>
</evidence>
<gene>
    <name evidence="9" type="ORF">K8089_09330</name>
</gene>
<feature type="domain" description="Thioesterase" evidence="8">
    <location>
        <begin position="53"/>
        <end position="124"/>
    </location>
</feature>
<dbReference type="InterPro" id="IPR006683">
    <property type="entry name" value="Thioestr_dom"/>
</dbReference>
<dbReference type="NCBIfam" id="TIGR00369">
    <property type="entry name" value="unchar_dom_1"/>
    <property type="match status" value="1"/>
</dbReference>
<dbReference type="Gene3D" id="3.10.129.10">
    <property type="entry name" value="Hotdog Thioesterase"/>
    <property type="match status" value="1"/>
</dbReference>
<dbReference type="CDD" id="cd03443">
    <property type="entry name" value="PaaI_thioesterase"/>
    <property type="match status" value="1"/>
</dbReference>
<sequence length="151" mass="17101">MLQNNIELIKTTFEESIPMHKFLGLKIEVLEKNFVRISVPFRKELVGDFRNNRWHGGVIATVMDSVGGVIGATHFTSLEDKISTIDLRVDYLRGAEPEAIMVEGKIIRFGNRILVARMKAFQNDKLIAEGKGVYNFVRMNHEHVNGESGND</sequence>
<proteinExistence type="inferred from homology"/>
<comment type="catalytic activity">
    <reaction evidence="2">
        <text>a fatty acyl-CoA + H2O = a fatty acid + CoA + H(+)</text>
        <dbReference type="Rhea" id="RHEA:16781"/>
        <dbReference type="ChEBI" id="CHEBI:15377"/>
        <dbReference type="ChEBI" id="CHEBI:15378"/>
        <dbReference type="ChEBI" id="CHEBI:28868"/>
        <dbReference type="ChEBI" id="CHEBI:57287"/>
        <dbReference type="ChEBI" id="CHEBI:77636"/>
        <dbReference type="EC" id="3.1.2.20"/>
    </reaction>
</comment>
<dbReference type="Pfam" id="PF03061">
    <property type="entry name" value="4HBT"/>
    <property type="match status" value="1"/>
</dbReference>
<evidence type="ECO:0000256" key="3">
    <source>
        <dbReference type="ARBA" id="ARBA00036002"/>
    </source>
</evidence>
<dbReference type="EMBL" id="JAIRBA010000016">
    <property type="protein sequence ID" value="MCG2419223.1"/>
    <property type="molecule type" value="Genomic_DNA"/>
</dbReference>
<evidence type="ECO:0000259" key="8">
    <source>
        <dbReference type="Pfam" id="PF03061"/>
    </source>
</evidence>
<dbReference type="PANTHER" id="PTHR43240:SF20">
    <property type="entry name" value="MEDIUM_LONG-CHAIN ACYL-COA THIOESTERASE YIGI"/>
    <property type="match status" value="1"/>
</dbReference>
<organism evidence="9 10">
    <name type="scientific">Aequorivita vitellina</name>
    <dbReference type="NCBI Taxonomy" id="2874475"/>
    <lineage>
        <taxon>Bacteria</taxon>
        <taxon>Pseudomonadati</taxon>
        <taxon>Bacteroidota</taxon>
        <taxon>Flavobacteriia</taxon>
        <taxon>Flavobacteriales</taxon>
        <taxon>Flavobacteriaceae</taxon>
        <taxon>Aequorivita</taxon>
    </lineage>
</organism>
<accession>A0A9X1U349</accession>
<comment type="similarity">
    <text evidence="4">Belongs to the YigI thioesterase family.</text>
</comment>
<dbReference type="SUPFAM" id="SSF54637">
    <property type="entry name" value="Thioesterase/thiol ester dehydrase-isomerase"/>
    <property type="match status" value="1"/>
</dbReference>
<evidence type="ECO:0000256" key="6">
    <source>
        <dbReference type="ARBA" id="ARBA00040062"/>
    </source>
</evidence>
<reference evidence="9" key="1">
    <citation type="submission" date="2021-09" db="EMBL/GenBank/DDBJ databases">
        <title>Genome of Aequorivita sp. strain F47161.</title>
        <authorList>
            <person name="Wang Y."/>
        </authorList>
    </citation>
    <scope>NUCLEOTIDE SEQUENCE</scope>
    <source>
        <strain evidence="9">F47161</strain>
    </source>
</reference>
<evidence type="ECO:0000256" key="4">
    <source>
        <dbReference type="ARBA" id="ARBA00038381"/>
    </source>
</evidence>
<name>A0A9X1U349_9FLAO</name>
<keyword evidence="1" id="KW-0378">Hydrolase</keyword>
<comment type="caution">
    <text evidence="9">The sequence shown here is derived from an EMBL/GenBank/DDBJ whole genome shotgun (WGS) entry which is preliminary data.</text>
</comment>
<dbReference type="RefSeq" id="WP_237603010.1">
    <property type="nucleotide sequence ID" value="NZ_JAIRBA010000016.1"/>
</dbReference>
<dbReference type="InterPro" id="IPR003736">
    <property type="entry name" value="PAAI_dom"/>
</dbReference>
<evidence type="ECO:0000313" key="10">
    <source>
        <dbReference type="Proteomes" id="UP001139461"/>
    </source>
</evidence>
<evidence type="ECO:0000256" key="7">
    <source>
        <dbReference type="ARBA" id="ARBA00048062"/>
    </source>
</evidence>
<dbReference type="Proteomes" id="UP001139461">
    <property type="component" value="Unassembled WGS sequence"/>
</dbReference>
<keyword evidence="10" id="KW-1185">Reference proteome</keyword>
<dbReference type="GO" id="GO:0047617">
    <property type="term" value="F:fatty acyl-CoA hydrolase activity"/>
    <property type="evidence" value="ECO:0007669"/>
    <property type="project" value="UniProtKB-EC"/>
</dbReference>
<dbReference type="AlphaFoldDB" id="A0A9X1U349"/>
<dbReference type="PANTHER" id="PTHR43240">
    <property type="entry name" value="1,4-DIHYDROXY-2-NAPHTHOYL-COA THIOESTERASE 1"/>
    <property type="match status" value="1"/>
</dbReference>
<evidence type="ECO:0000256" key="5">
    <source>
        <dbReference type="ARBA" id="ARBA00038894"/>
    </source>
</evidence>